<dbReference type="Proteomes" id="UP001145742">
    <property type="component" value="Unassembled WGS sequence"/>
</dbReference>
<organism evidence="1 2">
    <name type="scientific">Willisornis vidua</name>
    <name type="common">Xingu scale-backed antbird</name>
    <dbReference type="NCBI Taxonomy" id="1566151"/>
    <lineage>
        <taxon>Eukaryota</taxon>
        <taxon>Metazoa</taxon>
        <taxon>Chordata</taxon>
        <taxon>Craniata</taxon>
        <taxon>Vertebrata</taxon>
        <taxon>Euteleostomi</taxon>
        <taxon>Archelosauria</taxon>
        <taxon>Archosauria</taxon>
        <taxon>Dinosauria</taxon>
        <taxon>Saurischia</taxon>
        <taxon>Theropoda</taxon>
        <taxon>Coelurosauria</taxon>
        <taxon>Aves</taxon>
        <taxon>Neognathae</taxon>
        <taxon>Neoaves</taxon>
        <taxon>Telluraves</taxon>
        <taxon>Australaves</taxon>
        <taxon>Passeriformes</taxon>
        <taxon>Thamnophilidae</taxon>
        <taxon>Willisornis</taxon>
    </lineage>
</organism>
<protein>
    <submittedName>
        <fullName evidence="1">Uncharacterized protein</fullName>
    </submittedName>
</protein>
<evidence type="ECO:0000313" key="2">
    <source>
        <dbReference type="Proteomes" id="UP001145742"/>
    </source>
</evidence>
<comment type="caution">
    <text evidence="1">The sequence shown here is derived from an EMBL/GenBank/DDBJ whole genome shotgun (WGS) entry which is preliminary data.</text>
</comment>
<reference evidence="1" key="1">
    <citation type="submission" date="2019-10" db="EMBL/GenBank/DDBJ databases">
        <authorList>
            <person name="Soares A.E.R."/>
            <person name="Aleixo A."/>
            <person name="Schneider P."/>
            <person name="Miyaki C.Y."/>
            <person name="Schneider M.P."/>
            <person name="Mello C."/>
            <person name="Vasconcelos A.T.R."/>
        </authorList>
    </citation>
    <scope>NUCLEOTIDE SEQUENCE</scope>
    <source>
        <tissue evidence="1">Muscle</tissue>
    </source>
</reference>
<accession>A0ABQ9DRI1</accession>
<keyword evidence="2" id="KW-1185">Reference proteome</keyword>
<dbReference type="EMBL" id="WHWB01032637">
    <property type="protein sequence ID" value="KAJ7424683.1"/>
    <property type="molecule type" value="Genomic_DNA"/>
</dbReference>
<proteinExistence type="predicted"/>
<gene>
    <name evidence="1" type="ORF">WISP_27591</name>
</gene>
<name>A0ABQ9DRI1_9PASS</name>
<sequence>MKVNKGKCQILHLGWDNPRCSYRLGNEMLERSAMEKDLGILVGVKLNLSQPYPGNQEVQPCPRDIRQNIVSQTEPEERSLFSGSSPDLQTWDLVRKSETSRHGGLQDSLEKVFTVYKMQ</sequence>
<evidence type="ECO:0000313" key="1">
    <source>
        <dbReference type="EMBL" id="KAJ7424683.1"/>
    </source>
</evidence>